<comment type="similarity">
    <text evidence="6">Belongs to the ABC-4 integral membrane protein family.</text>
</comment>
<dbReference type="NCBIfam" id="TIGR03434">
    <property type="entry name" value="ADOP"/>
    <property type="match status" value="1"/>
</dbReference>
<evidence type="ECO:0000313" key="10">
    <source>
        <dbReference type="EMBL" id="QOY87524.1"/>
    </source>
</evidence>
<proteinExistence type="inferred from homology"/>
<feature type="transmembrane region" description="Helical" evidence="7">
    <location>
        <begin position="398"/>
        <end position="420"/>
    </location>
</feature>
<feature type="domain" description="ABC3 transporter permease C-terminal" evidence="8">
    <location>
        <begin position="756"/>
        <end position="867"/>
    </location>
</feature>
<dbReference type="GO" id="GO:0022857">
    <property type="term" value="F:transmembrane transporter activity"/>
    <property type="evidence" value="ECO:0007669"/>
    <property type="project" value="TreeGrafter"/>
</dbReference>
<feature type="transmembrane region" description="Helical" evidence="7">
    <location>
        <begin position="440"/>
        <end position="461"/>
    </location>
</feature>
<dbReference type="InterPro" id="IPR017800">
    <property type="entry name" value="ADOP"/>
</dbReference>
<evidence type="ECO:0000256" key="6">
    <source>
        <dbReference type="ARBA" id="ARBA00038076"/>
    </source>
</evidence>
<evidence type="ECO:0000256" key="2">
    <source>
        <dbReference type="ARBA" id="ARBA00022475"/>
    </source>
</evidence>
<evidence type="ECO:0000259" key="9">
    <source>
        <dbReference type="Pfam" id="PF12704"/>
    </source>
</evidence>
<evidence type="ECO:0000256" key="4">
    <source>
        <dbReference type="ARBA" id="ARBA00022989"/>
    </source>
</evidence>
<organism evidence="10 11">
    <name type="scientific">Paludibaculum fermentans</name>
    <dbReference type="NCBI Taxonomy" id="1473598"/>
    <lineage>
        <taxon>Bacteria</taxon>
        <taxon>Pseudomonadati</taxon>
        <taxon>Acidobacteriota</taxon>
        <taxon>Terriglobia</taxon>
        <taxon>Bryobacterales</taxon>
        <taxon>Bryobacteraceae</taxon>
        <taxon>Paludibaculum</taxon>
    </lineage>
</organism>
<feature type="transmembrane region" description="Helical" evidence="7">
    <location>
        <begin position="795"/>
        <end position="818"/>
    </location>
</feature>
<dbReference type="KEGG" id="pfer:IRI77_33020"/>
<dbReference type="PANTHER" id="PTHR30572:SF4">
    <property type="entry name" value="ABC TRANSPORTER PERMEASE YTRF"/>
    <property type="match status" value="1"/>
</dbReference>
<dbReference type="InterPro" id="IPR050250">
    <property type="entry name" value="Macrolide_Exporter_MacB"/>
</dbReference>
<dbReference type="RefSeq" id="WP_194449191.1">
    <property type="nucleotide sequence ID" value="NZ_CP063849.1"/>
</dbReference>
<evidence type="ECO:0000259" key="8">
    <source>
        <dbReference type="Pfam" id="PF02687"/>
    </source>
</evidence>
<accession>A0A7S7NQN2</accession>
<feature type="domain" description="MacB-like periplasmic core" evidence="9">
    <location>
        <begin position="498"/>
        <end position="695"/>
    </location>
</feature>
<dbReference type="Pfam" id="PF02687">
    <property type="entry name" value="FtsX"/>
    <property type="match status" value="2"/>
</dbReference>
<protein>
    <submittedName>
        <fullName evidence="10">ABC transporter permease</fullName>
    </submittedName>
</protein>
<evidence type="ECO:0000256" key="7">
    <source>
        <dbReference type="SAM" id="Phobius"/>
    </source>
</evidence>
<feature type="transmembrane region" description="Helical" evidence="7">
    <location>
        <begin position="751"/>
        <end position="775"/>
    </location>
</feature>
<feature type="transmembrane region" description="Helical" evidence="7">
    <location>
        <begin position="490"/>
        <end position="510"/>
    </location>
</feature>
<dbReference type="Proteomes" id="UP000593892">
    <property type="component" value="Chromosome"/>
</dbReference>
<feature type="domain" description="ABC3 transporter permease C-terminal" evidence="8">
    <location>
        <begin position="348"/>
        <end position="467"/>
    </location>
</feature>
<dbReference type="InterPro" id="IPR003838">
    <property type="entry name" value="ABC3_permease_C"/>
</dbReference>
<keyword evidence="4 7" id="KW-1133">Transmembrane helix</keyword>
<feature type="transmembrane region" description="Helical" evidence="7">
    <location>
        <begin position="339"/>
        <end position="366"/>
    </location>
</feature>
<keyword evidence="11" id="KW-1185">Reference proteome</keyword>
<comment type="subcellular location">
    <subcellularLocation>
        <location evidence="1">Cell membrane</location>
        <topology evidence="1">Multi-pass membrane protein</topology>
    </subcellularLocation>
</comment>
<reference evidence="10 11" key="1">
    <citation type="submission" date="2020-10" db="EMBL/GenBank/DDBJ databases">
        <title>Complete genome sequence of Paludibaculum fermentans P105T, a facultatively anaerobic acidobacterium capable of dissimilatory Fe(III) reduction.</title>
        <authorList>
            <person name="Dedysh S.N."/>
            <person name="Beletsky A.V."/>
            <person name="Kulichevskaya I.S."/>
            <person name="Mardanov A.V."/>
            <person name="Ravin N.V."/>
        </authorList>
    </citation>
    <scope>NUCLEOTIDE SEQUENCE [LARGE SCALE GENOMIC DNA]</scope>
    <source>
        <strain evidence="10 11">P105</strain>
    </source>
</reference>
<evidence type="ECO:0000256" key="3">
    <source>
        <dbReference type="ARBA" id="ARBA00022692"/>
    </source>
</evidence>
<keyword evidence="5 7" id="KW-0472">Membrane</keyword>
<name>A0A7S7NQN2_PALFE</name>
<dbReference type="GO" id="GO:0005886">
    <property type="term" value="C:plasma membrane"/>
    <property type="evidence" value="ECO:0007669"/>
    <property type="project" value="UniProtKB-SubCell"/>
</dbReference>
<evidence type="ECO:0000256" key="1">
    <source>
        <dbReference type="ARBA" id="ARBA00004651"/>
    </source>
</evidence>
<evidence type="ECO:0000256" key="5">
    <source>
        <dbReference type="ARBA" id="ARBA00023136"/>
    </source>
</evidence>
<feature type="transmembrane region" description="Helical" evidence="7">
    <location>
        <begin position="838"/>
        <end position="860"/>
    </location>
</feature>
<dbReference type="PANTHER" id="PTHR30572">
    <property type="entry name" value="MEMBRANE COMPONENT OF TRANSPORTER-RELATED"/>
    <property type="match status" value="1"/>
</dbReference>
<feature type="domain" description="MacB-like periplasmic core" evidence="9">
    <location>
        <begin position="80"/>
        <end position="305"/>
    </location>
</feature>
<dbReference type="Pfam" id="PF12704">
    <property type="entry name" value="MacB_PCD"/>
    <property type="match status" value="2"/>
</dbReference>
<dbReference type="AlphaFoldDB" id="A0A7S7NQN2"/>
<dbReference type="EMBL" id="CP063849">
    <property type="protein sequence ID" value="QOY87524.1"/>
    <property type="molecule type" value="Genomic_DNA"/>
</dbReference>
<keyword evidence="2" id="KW-1003">Cell membrane</keyword>
<sequence length="874" mass="95050">MSFFRWFLQRHRREQELDEEIQFHLAQSARDGGPITEDFGNVALIKEVTRDMWGWTNLERLKQDLVFGLRALRRSPVFALTAILSLALGIGANTASFSLADALLLRPIAAHNPSELVQITGVSDHEAFEGLPYPELQEIRARSRAFSSVAGYHLYGLGVARTADDIAQWKMGAVVSDGFFQTLGIQPVLGRAFRDDETAAPDREPVVVVSHEFWRNQLGSDPDAAGTTLRLNGIPFTIIGVAPESFTGMDPLIRPALYFPLTMAGRLANRSGAGILQDRSARSLLLRGRLKPGATIRQARSELDALAAALAREYPDTNRGIRFAVRTELESRVQQFPPAVGAMALLMTLSALVLLVASANVANLLLARARARSREIAIRLAIGAGRGRLFQQLVTESVLLALLGGAAGILLAQGAIRYLTSIQLPTDTPIAISAQLDWRVLLFSIVVSIASALLFGVVPAWHSTKMEVSPTLKSGETGEPRKGRAFGRQFLVGAQVAASLVLLVAFGTFLDAFRQMMLADPGIRTDHMMMVEFDPSLLRYSPDQSTVFYRRLADEVRRLPGVRSAALSRGVPFRPNFTDEEIIPEGAPLPGGKATVSVSANIVGEDYFETVGTPILQGRAFSLRDTAESARIAVVNQEFARRFYPDQDPLGKRFRLGLKGEFLQIVGVAKTAKYLSLTEKPQPYFYMPLTQAPRTRLTLFIHTFGDPREISGPVLRTVRNIDPNQPVFNTRPIEVFYELGVLGPSLVVLQMVSVTGLVGLALALVGLYGLIAYSVVRRTREIGIRVAIGASRPRILWLILGQGLRITLAGAAVGLVLSVPLFRVLSSALAGLGPLSPWTLAAVPLGLVVITTAACALPAFRASAIDPLNALRNE</sequence>
<gene>
    <name evidence="10" type="ORF">IRI77_33020</name>
</gene>
<dbReference type="InterPro" id="IPR025857">
    <property type="entry name" value="MacB_PCD"/>
</dbReference>
<keyword evidence="3 7" id="KW-0812">Transmembrane</keyword>
<evidence type="ECO:0000313" key="11">
    <source>
        <dbReference type="Proteomes" id="UP000593892"/>
    </source>
</evidence>